<dbReference type="PANTHER" id="PTHR11102">
    <property type="entry name" value="SEL-1-LIKE PROTEIN"/>
    <property type="match status" value="1"/>
</dbReference>
<dbReference type="SUPFAM" id="SSF81901">
    <property type="entry name" value="HCP-like"/>
    <property type="match status" value="1"/>
</dbReference>
<name>A0A6L9Y448_9BURK</name>
<dbReference type="EMBL" id="JAAGYR010000003">
    <property type="protein sequence ID" value="NEN75209.1"/>
    <property type="molecule type" value="Genomic_DNA"/>
</dbReference>
<accession>A0A6L9Y448</accession>
<reference evidence="1 2" key="1">
    <citation type="submission" date="2020-02" db="EMBL/GenBank/DDBJ databases">
        <title>Pelistega sp. NLN82 were isolated from wild rodents of the Hainan Island.</title>
        <authorList>
            <person name="Niu N."/>
            <person name="Zhou J."/>
        </authorList>
    </citation>
    <scope>NUCLEOTIDE SEQUENCE [LARGE SCALE GENOMIC DNA]</scope>
    <source>
        <strain evidence="1 2">NLN82</strain>
    </source>
</reference>
<proteinExistence type="predicted"/>
<comment type="caution">
    <text evidence="1">The sequence shown here is derived from an EMBL/GenBank/DDBJ whole genome shotgun (WGS) entry which is preliminary data.</text>
</comment>
<dbReference type="Pfam" id="PF08238">
    <property type="entry name" value="Sel1"/>
    <property type="match status" value="3"/>
</dbReference>
<evidence type="ECO:0000313" key="2">
    <source>
        <dbReference type="Proteomes" id="UP000477651"/>
    </source>
</evidence>
<dbReference type="Proteomes" id="UP000477651">
    <property type="component" value="Unassembled WGS sequence"/>
</dbReference>
<gene>
    <name evidence="1" type="ORF">F9B74_02555</name>
</gene>
<dbReference type="AlphaFoldDB" id="A0A6L9Y448"/>
<keyword evidence="2" id="KW-1185">Reference proteome</keyword>
<sequence length="148" mass="17078">MNKTKTLFYAILFGLSALIIHTLTYAAQPHKKEYISQIQPAVNAYQRGNYQKAFQLLLPLAKQGNYPAQSILAQLYYEGKGVRQDYQQAFEWIQKAAMHGDSEDQYKLALLYLNGQGIKQDYQQAFQWYEKAARQGNAYAQHNLGFMK</sequence>
<dbReference type="Gene3D" id="1.25.40.10">
    <property type="entry name" value="Tetratricopeptide repeat domain"/>
    <property type="match status" value="1"/>
</dbReference>
<protein>
    <submittedName>
        <fullName evidence="1">Sel1 repeat family protein</fullName>
    </submittedName>
</protein>
<dbReference type="InterPro" id="IPR011990">
    <property type="entry name" value="TPR-like_helical_dom_sf"/>
</dbReference>
<evidence type="ECO:0000313" key="1">
    <source>
        <dbReference type="EMBL" id="NEN75209.1"/>
    </source>
</evidence>
<dbReference type="InterPro" id="IPR050767">
    <property type="entry name" value="Sel1_AlgK"/>
</dbReference>
<dbReference type="InterPro" id="IPR006597">
    <property type="entry name" value="Sel1-like"/>
</dbReference>
<dbReference type="PANTHER" id="PTHR11102:SF160">
    <property type="entry name" value="ERAD-ASSOCIATED E3 UBIQUITIN-PROTEIN LIGASE COMPONENT HRD3"/>
    <property type="match status" value="1"/>
</dbReference>
<dbReference type="RefSeq" id="WP_163763924.1">
    <property type="nucleotide sequence ID" value="NZ_JAAGYR010000003.1"/>
</dbReference>
<dbReference type="SMART" id="SM00671">
    <property type="entry name" value="SEL1"/>
    <property type="match status" value="2"/>
</dbReference>
<organism evidence="1 2">
    <name type="scientific">Pelistega ratti</name>
    <dbReference type="NCBI Taxonomy" id="2652177"/>
    <lineage>
        <taxon>Bacteria</taxon>
        <taxon>Pseudomonadati</taxon>
        <taxon>Pseudomonadota</taxon>
        <taxon>Betaproteobacteria</taxon>
        <taxon>Burkholderiales</taxon>
        <taxon>Alcaligenaceae</taxon>
        <taxon>Pelistega</taxon>
    </lineage>
</organism>